<evidence type="ECO:0000313" key="3">
    <source>
        <dbReference type="Proteomes" id="UP000789396"/>
    </source>
</evidence>
<dbReference type="Pfam" id="PF05922">
    <property type="entry name" value="Inhibitor_I9"/>
    <property type="match status" value="1"/>
</dbReference>
<dbReference type="InterPro" id="IPR010259">
    <property type="entry name" value="S8pro/Inhibitor_I9"/>
</dbReference>
<dbReference type="InterPro" id="IPR037045">
    <property type="entry name" value="S8pro/Inhibitor_I9_sf"/>
</dbReference>
<dbReference type="EMBL" id="CAJVPZ010007197">
    <property type="protein sequence ID" value="CAG8583101.1"/>
    <property type="molecule type" value="Genomic_DNA"/>
</dbReference>
<proteinExistence type="predicted"/>
<keyword evidence="3" id="KW-1185">Reference proteome</keyword>
<evidence type="ECO:0000313" key="2">
    <source>
        <dbReference type="EMBL" id="CAG8583101.1"/>
    </source>
</evidence>
<dbReference type="Gene3D" id="3.30.70.80">
    <property type="entry name" value="Peptidase S8 propeptide/proteinase inhibitor I9"/>
    <property type="match status" value="1"/>
</dbReference>
<sequence length="72" mass="8023">MTTNDGPIAKEKPSVSKEEMESLKQYLIGIGARIYNEYDSVIMKGFAVEMPEEIATALSEDKNVELVEPDQT</sequence>
<accession>A0A9N9C0A5</accession>
<protein>
    <submittedName>
        <fullName evidence="2">6413_t:CDS:1</fullName>
    </submittedName>
</protein>
<name>A0A9N9C0A5_9GLOM</name>
<organism evidence="2 3">
    <name type="scientific">Racocetra fulgida</name>
    <dbReference type="NCBI Taxonomy" id="60492"/>
    <lineage>
        <taxon>Eukaryota</taxon>
        <taxon>Fungi</taxon>
        <taxon>Fungi incertae sedis</taxon>
        <taxon>Mucoromycota</taxon>
        <taxon>Glomeromycotina</taxon>
        <taxon>Glomeromycetes</taxon>
        <taxon>Diversisporales</taxon>
        <taxon>Gigasporaceae</taxon>
        <taxon>Racocetra</taxon>
    </lineage>
</organism>
<evidence type="ECO:0000259" key="1">
    <source>
        <dbReference type="Pfam" id="PF05922"/>
    </source>
</evidence>
<dbReference type="SUPFAM" id="SSF54897">
    <property type="entry name" value="Protease propeptides/inhibitors"/>
    <property type="match status" value="1"/>
</dbReference>
<comment type="caution">
    <text evidence="2">The sequence shown here is derived from an EMBL/GenBank/DDBJ whole genome shotgun (WGS) entry which is preliminary data.</text>
</comment>
<gene>
    <name evidence="2" type="ORF">RFULGI_LOCUS5931</name>
</gene>
<dbReference type="OrthoDB" id="5518345at2759"/>
<feature type="domain" description="Inhibitor I9" evidence="1">
    <location>
        <begin position="28"/>
        <end position="72"/>
    </location>
</feature>
<dbReference type="Proteomes" id="UP000789396">
    <property type="component" value="Unassembled WGS sequence"/>
</dbReference>
<feature type="non-terminal residue" evidence="2">
    <location>
        <position position="72"/>
    </location>
</feature>
<dbReference type="AlphaFoldDB" id="A0A9N9C0A5"/>
<reference evidence="2" key="1">
    <citation type="submission" date="2021-06" db="EMBL/GenBank/DDBJ databases">
        <authorList>
            <person name="Kallberg Y."/>
            <person name="Tangrot J."/>
            <person name="Rosling A."/>
        </authorList>
    </citation>
    <scope>NUCLEOTIDE SEQUENCE</scope>
    <source>
        <strain evidence="2">IN212</strain>
    </source>
</reference>